<evidence type="ECO:0000256" key="1">
    <source>
        <dbReference type="ARBA" id="ARBA00005306"/>
    </source>
</evidence>
<keyword evidence="6 11" id="KW-0067">ATP-binding</keyword>
<dbReference type="InterPro" id="IPR004413">
    <property type="entry name" value="GatB"/>
</dbReference>
<dbReference type="InterPro" id="IPR018027">
    <property type="entry name" value="Asn/Gln_amidotransferase"/>
</dbReference>
<feature type="domain" description="Asn/Gln amidotransferase" evidence="12">
    <location>
        <begin position="328"/>
        <end position="474"/>
    </location>
</feature>
<dbReference type="InterPro" id="IPR017959">
    <property type="entry name" value="Asn/Gln-tRNA_amidoTrfase_suB/E"/>
</dbReference>
<proteinExistence type="inferred from homology"/>
<dbReference type="NCBIfam" id="TIGR00133">
    <property type="entry name" value="gatB"/>
    <property type="match status" value="1"/>
</dbReference>
<comment type="similarity">
    <text evidence="1 11">Belongs to the GatB/GatE family. GatB subfamily.</text>
</comment>
<reference evidence="13 14" key="1">
    <citation type="submission" date="2021-12" db="EMBL/GenBank/DDBJ databases">
        <title>Discovery of the Pendulisporaceae a myxobacterial family with distinct sporulation behavior and unique specialized metabolism.</title>
        <authorList>
            <person name="Garcia R."/>
            <person name="Popoff A."/>
            <person name="Bader C.D."/>
            <person name="Loehr J."/>
            <person name="Walesch S."/>
            <person name="Walt C."/>
            <person name="Boldt J."/>
            <person name="Bunk B."/>
            <person name="Haeckl F.J.F.P.J."/>
            <person name="Gunesch A.P."/>
            <person name="Birkelbach J."/>
            <person name="Nuebel U."/>
            <person name="Pietschmann T."/>
            <person name="Bach T."/>
            <person name="Mueller R."/>
        </authorList>
    </citation>
    <scope>NUCLEOTIDE SEQUENCE [LARGE SCALE GENOMIC DNA]</scope>
    <source>
        <strain evidence="13 14">MSr11954</strain>
    </source>
</reference>
<accession>A0ABZ2LSD6</accession>
<dbReference type="Pfam" id="PF02934">
    <property type="entry name" value="GatB_N"/>
    <property type="match status" value="1"/>
</dbReference>
<evidence type="ECO:0000256" key="2">
    <source>
        <dbReference type="ARBA" id="ARBA00011123"/>
    </source>
</evidence>
<name>A0ABZ2LSD6_9BACT</name>
<evidence type="ECO:0000256" key="8">
    <source>
        <dbReference type="ARBA" id="ARBA00024799"/>
    </source>
</evidence>
<gene>
    <name evidence="11 13" type="primary">gatB</name>
    <name evidence="13" type="ORF">LZC94_33550</name>
</gene>
<dbReference type="PANTHER" id="PTHR11659">
    <property type="entry name" value="GLUTAMYL-TRNA GLN AMIDOTRANSFERASE SUBUNIT B MITOCHONDRIAL AND PROKARYOTIC PET112-RELATED"/>
    <property type="match status" value="1"/>
</dbReference>
<keyword evidence="7 11" id="KW-0648">Protein biosynthesis</keyword>
<dbReference type="InterPro" id="IPR023168">
    <property type="entry name" value="GatB_Yqey_C_2"/>
</dbReference>
<comment type="catalytic activity">
    <reaction evidence="9 11">
        <text>L-aspartyl-tRNA(Asn) + L-glutamine + ATP + H2O = L-asparaginyl-tRNA(Asn) + L-glutamate + ADP + phosphate + 2 H(+)</text>
        <dbReference type="Rhea" id="RHEA:14513"/>
        <dbReference type="Rhea" id="RHEA-COMP:9674"/>
        <dbReference type="Rhea" id="RHEA-COMP:9677"/>
        <dbReference type="ChEBI" id="CHEBI:15377"/>
        <dbReference type="ChEBI" id="CHEBI:15378"/>
        <dbReference type="ChEBI" id="CHEBI:29985"/>
        <dbReference type="ChEBI" id="CHEBI:30616"/>
        <dbReference type="ChEBI" id="CHEBI:43474"/>
        <dbReference type="ChEBI" id="CHEBI:58359"/>
        <dbReference type="ChEBI" id="CHEBI:78515"/>
        <dbReference type="ChEBI" id="CHEBI:78516"/>
        <dbReference type="ChEBI" id="CHEBI:456216"/>
    </reaction>
</comment>
<dbReference type="RefSeq" id="WP_394822384.1">
    <property type="nucleotide sequence ID" value="NZ_CP089984.1"/>
</dbReference>
<keyword evidence="4 11" id="KW-0436">Ligase</keyword>
<dbReference type="Gene3D" id="1.10.10.410">
    <property type="match status" value="1"/>
</dbReference>
<dbReference type="SMART" id="SM00845">
    <property type="entry name" value="GatB_Yqey"/>
    <property type="match status" value="1"/>
</dbReference>
<protein>
    <recommendedName>
        <fullName evidence="3 11">Aspartyl/glutamyl-tRNA(Asn/Gln) amidotransferase subunit B</fullName>
        <shortName evidence="11">Asp/Glu-ADT subunit B</shortName>
        <ecNumber evidence="11">6.3.5.-</ecNumber>
    </recommendedName>
</protein>
<evidence type="ECO:0000256" key="3">
    <source>
        <dbReference type="ARBA" id="ARBA00016923"/>
    </source>
</evidence>
<dbReference type="EMBL" id="CP089984">
    <property type="protein sequence ID" value="WXB12763.1"/>
    <property type="molecule type" value="Genomic_DNA"/>
</dbReference>
<keyword evidence="14" id="KW-1185">Reference proteome</keyword>
<evidence type="ECO:0000256" key="6">
    <source>
        <dbReference type="ARBA" id="ARBA00022840"/>
    </source>
</evidence>
<dbReference type="Proteomes" id="UP001370348">
    <property type="component" value="Chromosome"/>
</dbReference>
<dbReference type="HAMAP" id="MF_00121">
    <property type="entry name" value="GatB"/>
    <property type="match status" value="1"/>
</dbReference>
<dbReference type="Pfam" id="PF02637">
    <property type="entry name" value="GatB_Yqey"/>
    <property type="match status" value="1"/>
</dbReference>
<evidence type="ECO:0000256" key="5">
    <source>
        <dbReference type="ARBA" id="ARBA00022741"/>
    </source>
</evidence>
<evidence type="ECO:0000259" key="12">
    <source>
        <dbReference type="SMART" id="SM00845"/>
    </source>
</evidence>
<dbReference type="SUPFAM" id="SSF89095">
    <property type="entry name" value="GatB/YqeY motif"/>
    <property type="match status" value="1"/>
</dbReference>
<evidence type="ECO:0000256" key="7">
    <source>
        <dbReference type="ARBA" id="ARBA00022917"/>
    </source>
</evidence>
<dbReference type="SUPFAM" id="SSF55931">
    <property type="entry name" value="Glutamine synthetase/guanido kinase"/>
    <property type="match status" value="1"/>
</dbReference>
<keyword evidence="5 11" id="KW-0547">Nucleotide-binding</keyword>
<evidence type="ECO:0000256" key="10">
    <source>
        <dbReference type="ARBA" id="ARBA00047913"/>
    </source>
</evidence>
<evidence type="ECO:0000256" key="11">
    <source>
        <dbReference type="HAMAP-Rule" id="MF_00121"/>
    </source>
</evidence>
<dbReference type="NCBIfam" id="NF004014">
    <property type="entry name" value="PRK05477.1-4"/>
    <property type="match status" value="1"/>
</dbReference>
<dbReference type="InterPro" id="IPR014746">
    <property type="entry name" value="Gln_synth/guanido_kin_cat_dom"/>
</dbReference>
<evidence type="ECO:0000313" key="13">
    <source>
        <dbReference type="EMBL" id="WXB12763.1"/>
    </source>
</evidence>
<dbReference type="NCBIfam" id="NF004012">
    <property type="entry name" value="PRK05477.1-2"/>
    <property type="match status" value="1"/>
</dbReference>
<comment type="subunit">
    <text evidence="2 11">Heterotrimer of A, B and C subunits.</text>
</comment>
<evidence type="ECO:0000256" key="4">
    <source>
        <dbReference type="ARBA" id="ARBA00022598"/>
    </source>
</evidence>
<comment type="catalytic activity">
    <reaction evidence="10 11">
        <text>L-glutamyl-tRNA(Gln) + L-glutamine + ATP + H2O = L-glutaminyl-tRNA(Gln) + L-glutamate + ADP + phosphate + H(+)</text>
        <dbReference type="Rhea" id="RHEA:17521"/>
        <dbReference type="Rhea" id="RHEA-COMP:9681"/>
        <dbReference type="Rhea" id="RHEA-COMP:9684"/>
        <dbReference type="ChEBI" id="CHEBI:15377"/>
        <dbReference type="ChEBI" id="CHEBI:15378"/>
        <dbReference type="ChEBI" id="CHEBI:29985"/>
        <dbReference type="ChEBI" id="CHEBI:30616"/>
        <dbReference type="ChEBI" id="CHEBI:43474"/>
        <dbReference type="ChEBI" id="CHEBI:58359"/>
        <dbReference type="ChEBI" id="CHEBI:78520"/>
        <dbReference type="ChEBI" id="CHEBI:78521"/>
        <dbReference type="ChEBI" id="CHEBI:456216"/>
    </reaction>
</comment>
<dbReference type="EC" id="6.3.5.-" evidence="11"/>
<organism evidence="13 14">
    <name type="scientific">Pendulispora albinea</name>
    <dbReference type="NCBI Taxonomy" id="2741071"/>
    <lineage>
        <taxon>Bacteria</taxon>
        <taxon>Pseudomonadati</taxon>
        <taxon>Myxococcota</taxon>
        <taxon>Myxococcia</taxon>
        <taxon>Myxococcales</taxon>
        <taxon>Sorangiineae</taxon>
        <taxon>Pendulisporaceae</taxon>
        <taxon>Pendulispora</taxon>
    </lineage>
</organism>
<dbReference type="InterPro" id="IPR042114">
    <property type="entry name" value="GatB_C_1"/>
</dbReference>
<evidence type="ECO:0000256" key="9">
    <source>
        <dbReference type="ARBA" id="ARBA00047380"/>
    </source>
</evidence>
<evidence type="ECO:0000313" key="14">
    <source>
        <dbReference type="Proteomes" id="UP001370348"/>
    </source>
</evidence>
<dbReference type="InterPro" id="IPR003789">
    <property type="entry name" value="Asn/Gln_tRNA_amidoTrase-B-like"/>
</dbReference>
<dbReference type="Gene3D" id="1.10.150.380">
    <property type="entry name" value="GatB domain, N-terminal subdomain"/>
    <property type="match status" value="1"/>
</dbReference>
<comment type="function">
    <text evidence="8 11">Allows the formation of correctly charged Asn-tRNA(Asn) or Gln-tRNA(Gln) through the transamidation of misacylated Asp-tRNA(Asn) or Glu-tRNA(Gln) in organisms which lack either or both of asparaginyl-tRNA or glutaminyl-tRNA synthetases. The reaction takes place in the presence of glutamine and ATP through an activated phospho-Asp-tRNA(Asn) or phospho-Glu-tRNA(Gln).</text>
</comment>
<dbReference type="InterPro" id="IPR006075">
    <property type="entry name" value="Asn/Gln-tRNA_Trfase_suB/E_cat"/>
</dbReference>
<sequence length="478" mass="52553">MTSRYEAVIGLEVHVQLLTRTKAFCSCSTAFGAAPNTQVCPTCLGLPGALPVLNGEAVRLAVRAALGLGCQLRAVSRFARKNFFYPDMPKGYQISQFDEPFSEDGVLEVECEGRTIRPRIERVHMEEDAGKNLHDRGDHSIVDLNRSGVPLVEVVGRPDLRSAAEAVAYLRALRDVLVFLGVNDGNLEEGSFRCDANVSLRPRGTEPFGTRVELKNINSFRFVEKAIAYEISRQEAVLESGGKLTQETRGWDENGGKTFSLRSKETAQDYRYFPEPDLPPLILDEAFILQVRAEMPELPRDKRARFVSELGLVPGAAAVLTQHPRIAAFFEEAATLYGDGVKVGNFIQNEVLRDVTTHGLTADIPVSARQIVQLLKLVDRGKISGKQAKEVYAKIVRTERMPEEVIAELGMAQVTDKEAILAICRKVVEQNPKQAAALRGGKTALMGFFVGQVMKETKGSANPQMVNDLLQTVLGVLS</sequence>